<sequence length="197" mass="22403">MIKSMTGFGRSEIVTEQCKITVEIKAVNHRYCDLNIKMPKKLNSLENAVRGTIKKAVNRGKLDVYIGYEDLSEHAACVQLNKELGMEYYRALSELSESLGVEKDASAYRIARMPEVLMLSEAQLNPEEVEETLLLAVEQALQQFMESRQREGEQLKEDILQKLAGMTGNIGGIEERYPQMVGDYRKKLEDKVRELLA</sequence>
<dbReference type="InterPro" id="IPR013527">
    <property type="entry name" value="YicC-like_N"/>
</dbReference>
<evidence type="ECO:0000259" key="1">
    <source>
        <dbReference type="Pfam" id="PF03755"/>
    </source>
</evidence>
<dbReference type="AlphaFoldDB" id="A0A9D2ELP7"/>
<name>A0A9D2ELP7_9FIRM</name>
<organism evidence="2 3">
    <name type="scientific">Candidatus Anaerobutyricum stercoris</name>
    <dbReference type="NCBI Taxonomy" id="2838457"/>
    <lineage>
        <taxon>Bacteria</taxon>
        <taxon>Bacillati</taxon>
        <taxon>Bacillota</taxon>
        <taxon>Clostridia</taxon>
        <taxon>Lachnospirales</taxon>
        <taxon>Lachnospiraceae</taxon>
        <taxon>Anaerobutyricum</taxon>
    </lineage>
</organism>
<reference evidence="2" key="2">
    <citation type="submission" date="2021-04" db="EMBL/GenBank/DDBJ databases">
        <authorList>
            <person name="Gilroy R."/>
        </authorList>
    </citation>
    <scope>NUCLEOTIDE SEQUENCE</scope>
    <source>
        <strain evidence="2">CHK179-28034</strain>
    </source>
</reference>
<comment type="caution">
    <text evidence="2">The sequence shown here is derived from an EMBL/GenBank/DDBJ whole genome shotgun (WGS) entry which is preliminary data.</text>
</comment>
<dbReference type="InterPro" id="IPR005229">
    <property type="entry name" value="YicC/YloC-like"/>
</dbReference>
<proteinExistence type="predicted"/>
<dbReference type="EMBL" id="DXBR01000075">
    <property type="protein sequence ID" value="HIZ39919.1"/>
    <property type="molecule type" value="Genomic_DNA"/>
</dbReference>
<dbReference type="Proteomes" id="UP000824049">
    <property type="component" value="Unassembled WGS sequence"/>
</dbReference>
<dbReference type="GO" id="GO:0004521">
    <property type="term" value="F:RNA endonuclease activity"/>
    <property type="evidence" value="ECO:0007669"/>
    <property type="project" value="InterPro"/>
</dbReference>
<feature type="non-terminal residue" evidence="2">
    <location>
        <position position="197"/>
    </location>
</feature>
<protein>
    <recommendedName>
        <fullName evidence="1">Endoribonuclease YicC-like N-terminal domain-containing protein</fullName>
    </recommendedName>
</protein>
<dbReference type="PANTHER" id="PTHR30636:SF3">
    <property type="entry name" value="UPF0701 PROTEIN YICC"/>
    <property type="match status" value="1"/>
</dbReference>
<gene>
    <name evidence="2" type="ORF">H9968_08350</name>
</gene>
<evidence type="ECO:0000313" key="2">
    <source>
        <dbReference type="EMBL" id="HIZ39919.1"/>
    </source>
</evidence>
<feature type="domain" description="Endoribonuclease YicC-like N-terminal" evidence="1">
    <location>
        <begin position="2"/>
        <end position="156"/>
    </location>
</feature>
<dbReference type="Pfam" id="PF03755">
    <property type="entry name" value="YicC-like_N"/>
    <property type="match status" value="1"/>
</dbReference>
<reference evidence="2" key="1">
    <citation type="journal article" date="2021" name="PeerJ">
        <title>Extensive microbial diversity within the chicken gut microbiome revealed by metagenomics and culture.</title>
        <authorList>
            <person name="Gilroy R."/>
            <person name="Ravi A."/>
            <person name="Getino M."/>
            <person name="Pursley I."/>
            <person name="Horton D.L."/>
            <person name="Alikhan N.F."/>
            <person name="Baker D."/>
            <person name="Gharbi K."/>
            <person name="Hall N."/>
            <person name="Watson M."/>
            <person name="Adriaenssens E.M."/>
            <person name="Foster-Nyarko E."/>
            <person name="Jarju S."/>
            <person name="Secka A."/>
            <person name="Antonio M."/>
            <person name="Oren A."/>
            <person name="Chaudhuri R.R."/>
            <person name="La Ragione R."/>
            <person name="Hildebrand F."/>
            <person name="Pallen M.J."/>
        </authorList>
    </citation>
    <scope>NUCLEOTIDE SEQUENCE</scope>
    <source>
        <strain evidence="2">CHK179-28034</strain>
    </source>
</reference>
<accession>A0A9D2ELP7</accession>
<evidence type="ECO:0000313" key="3">
    <source>
        <dbReference type="Proteomes" id="UP000824049"/>
    </source>
</evidence>
<dbReference type="PANTHER" id="PTHR30636">
    <property type="entry name" value="UPF0701 PROTEIN YICC"/>
    <property type="match status" value="1"/>
</dbReference>